<dbReference type="Gene3D" id="3.40.50.300">
    <property type="entry name" value="P-loop containing nucleotide triphosphate hydrolases"/>
    <property type="match status" value="1"/>
</dbReference>
<comment type="caution">
    <text evidence="6">The sequence shown here is derived from an EMBL/GenBank/DDBJ whole genome shotgun (WGS) entry which is preliminary data.</text>
</comment>
<dbReference type="GO" id="GO:0031105">
    <property type="term" value="C:septin complex"/>
    <property type="evidence" value="ECO:0007669"/>
    <property type="project" value="UniProtKB-ARBA"/>
</dbReference>
<dbReference type="PROSITE" id="PS51719">
    <property type="entry name" value="G_SEPTIN"/>
    <property type="match status" value="1"/>
</dbReference>
<organism evidence="6 7">
    <name type="scientific">Hanseniaspora valbyensis NRRL Y-1626</name>
    <dbReference type="NCBI Taxonomy" id="766949"/>
    <lineage>
        <taxon>Eukaryota</taxon>
        <taxon>Fungi</taxon>
        <taxon>Dikarya</taxon>
        <taxon>Ascomycota</taxon>
        <taxon>Saccharomycotina</taxon>
        <taxon>Saccharomycetes</taxon>
        <taxon>Saccharomycodales</taxon>
        <taxon>Saccharomycodaceae</taxon>
        <taxon>Hanseniaspora</taxon>
    </lineage>
</organism>
<evidence type="ECO:0000313" key="7">
    <source>
        <dbReference type="Proteomes" id="UP000092321"/>
    </source>
</evidence>
<sequence>FNLMVVGQQGLGKSTFVNTLFQAHILDKGCLKTTNIEKTYVLLEEENVSLKLCIIDTPGFGDYSDNSFSWVPICEYIDSNFTQFMFNEEQPFRNLQVDARVHCCLYFISPSNKGLSPLDIVSMQEISKRVNLIPVIAKSDGLTLDELSNFKLQIKEIISKQDIKICDLLLKDQEKLGVSVDYPFAIIGGTYHPEKKKFGREYKHGFVDVMEEKYSDFTKISNFIIKENMIDLIHSTNLYYEIWRDKLLAFRFKKIADLLANIGENNGKTLSELNLEDDIDSNGLDNYKVYSIINKMYLDRHMLDWDPIFIHKQWDLKKSFNDLVSTQEKKFKEWKRTLFNKQNKFNDEIDVLHSRVKMLQKECLKIE</sequence>
<keyword evidence="2 4" id="KW-0547">Nucleotide-binding</keyword>
<dbReference type="PANTHER" id="PTHR18884">
    <property type="entry name" value="SEPTIN"/>
    <property type="match status" value="1"/>
</dbReference>
<evidence type="ECO:0000256" key="4">
    <source>
        <dbReference type="RuleBase" id="RU004560"/>
    </source>
</evidence>
<dbReference type="AlphaFoldDB" id="A0A1B7THP7"/>
<proteinExistence type="inferred from homology"/>
<dbReference type="GO" id="GO:0005525">
    <property type="term" value="F:GTP binding"/>
    <property type="evidence" value="ECO:0007669"/>
    <property type="project" value="UniProtKB-KW"/>
</dbReference>
<accession>A0A1B7THP7</accession>
<gene>
    <name evidence="6" type="ORF">HANVADRAFT_16057</name>
</gene>
<evidence type="ECO:0000256" key="3">
    <source>
        <dbReference type="ARBA" id="ARBA00023134"/>
    </source>
</evidence>
<evidence type="ECO:0000313" key="6">
    <source>
        <dbReference type="EMBL" id="OBA28267.1"/>
    </source>
</evidence>
<feature type="non-terminal residue" evidence="6">
    <location>
        <position position="1"/>
    </location>
</feature>
<reference evidence="7" key="1">
    <citation type="journal article" date="2016" name="Proc. Natl. Acad. Sci. U.S.A.">
        <title>Comparative genomics of biotechnologically important yeasts.</title>
        <authorList>
            <person name="Riley R."/>
            <person name="Haridas S."/>
            <person name="Wolfe K.H."/>
            <person name="Lopes M.R."/>
            <person name="Hittinger C.T."/>
            <person name="Goeker M."/>
            <person name="Salamov A.A."/>
            <person name="Wisecaver J.H."/>
            <person name="Long T.M."/>
            <person name="Calvey C.H."/>
            <person name="Aerts A.L."/>
            <person name="Barry K.W."/>
            <person name="Choi C."/>
            <person name="Clum A."/>
            <person name="Coughlan A.Y."/>
            <person name="Deshpande S."/>
            <person name="Douglass A.P."/>
            <person name="Hanson S.J."/>
            <person name="Klenk H.-P."/>
            <person name="LaButti K.M."/>
            <person name="Lapidus A."/>
            <person name="Lindquist E.A."/>
            <person name="Lipzen A.M."/>
            <person name="Meier-Kolthoff J.P."/>
            <person name="Ohm R.A."/>
            <person name="Otillar R.P."/>
            <person name="Pangilinan J.L."/>
            <person name="Peng Y."/>
            <person name="Rokas A."/>
            <person name="Rosa C.A."/>
            <person name="Scheuner C."/>
            <person name="Sibirny A.A."/>
            <person name="Slot J.C."/>
            <person name="Stielow J.B."/>
            <person name="Sun H."/>
            <person name="Kurtzman C.P."/>
            <person name="Blackwell M."/>
            <person name="Grigoriev I.V."/>
            <person name="Jeffries T.W."/>
        </authorList>
    </citation>
    <scope>NUCLEOTIDE SEQUENCE [LARGE SCALE GENOMIC DNA]</scope>
    <source>
        <strain evidence="7">NRRL Y-1626</strain>
    </source>
</reference>
<evidence type="ECO:0000259" key="5">
    <source>
        <dbReference type="PROSITE" id="PS51719"/>
    </source>
</evidence>
<keyword evidence="7" id="KW-1185">Reference proteome</keyword>
<dbReference type="SUPFAM" id="SSF52540">
    <property type="entry name" value="P-loop containing nucleoside triphosphate hydrolases"/>
    <property type="match status" value="1"/>
</dbReference>
<feature type="domain" description="Septin-type G" evidence="5">
    <location>
        <begin position="1"/>
        <end position="250"/>
    </location>
</feature>
<dbReference type="InterPro" id="IPR016491">
    <property type="entry name" value="Septin"/>
</dbReference>
<dbReference type="CDD" id="cd01850">
    <property type="entry name" value="CDC_Septin"/>
    <property type="match status" value="1"/>
</dbReference>
<dbReference type="Proteomes" id="UP000092321">
    <property type="component" value="Unassembled WGS sequence"/>
</dbReference>
<comment type="subcellular location">
    <subcellularLocation>
        <location evidence="1">Bud neck</location>
    </subcellularLocation>
</comment>
<dbReference type="OrthoDB" id="3971711at2759"/>
<feature type="non-terminal residue" evidence="6">
    <location>
        <position position="367"/>
    </location>
</feature>
<protein>
    <submittedName>
        <fullName evidence="6">Septin</fullName>
    </submittedName>
</protein>
<comment type="similarity">
    <text evidence="4">Belongs to the TRAFAC class TrmE-Era-EngA-EngB-Septin-like GTPase superfamily. Septin GTPase family.</text>
</comment>
<keyword evidence="3 4" id="KW-0342">GTP-binding</keyword>
<dbReference type="InterPro" id="IPR027417">
    <property type="entry name" value="P-loop_NTPase"/>
</dbReference>
<evidence type="ECO:0000256" key="1">
    <source>
        <dbReference type="ARBA" id="ARBA00004266"/>
    </source>
</evidence>
<dbReference type="GO" id="GO:0005935">
    <property type="term" value="C:cellular bud neck"/>
    <property type="evidence" value="ECO:0007669"/>
    <property type="project" value="UniProtKB-SubCell"/>
</dbReference>
<dbReference type="Pfam" id="PF00735">
    <property type="entry name" value="Septin"/>
    <property type="match status" value="1"/>
</dbReference>
<dbReference type="PIRSF" id="PIRSF006698">
    <property type="entry name" value="Septin"/>
    <property type="match status" value="1"/>
</dbReference>
<dbReference type="InterPro" id="IPR030379">
    <property type="entry name" value="G_SEPTIN_dom"/>
</dbReference>
<name>A0A1B7THP7_9ASCO</name>
<dbReference type="EMBL" id="LXPE01000004">
    <property type="protein sequence ID" value="OBA28267.1"/>
    <property type="molecule type" value="Genomic_DNA"/>
</dbReference>
<evidence type="ECO:0000256" key="2">
    <source>
        <dbReference type="ARBA" id="ARBA00022741"/>
    </source>
</evidence>